<organism evidence="1 2">
    <name type="scientific">Isoalcanivorax beigongshangi</name>
    <dbReference type="NCBI Taxonomy" id="3238810"/>
    <lineage>
        <taxon>Bacteria</taxon>
        <taxon>Pseudomonadati</taxon>
        <taxon>Pseudomonadota</taxon>
        <taxon>Gammaproteobacteria</taxon>
        <taxon>Oceanospirillales</taxon>
        <taxon>Alcanivoracaceae</taxon>
        <taxon>Isoalcanivorax</taxon>
    </lineage>
</organism>
<keyword evidence="2" id="KW-1185">Reference proteome</keyword>
<name>A0ABV4AHT1_9GAMM</name>
<comment type="caution">
    <text evidence="1">The sequence shown here is derived from an EMBL/GenBank/DDBJ whole genome shotgun (WGS) entry which is preliminary data.</text>
</comment>
<dbReference type="EMBL" id="JBGCUO010000001">
    <property type="protein sequence ID" value="MEY1662107.1"/>
    <property type="molecule type" value="Genomic_DNA"/>
</dbReference>
<evidence type="ECO:0000313" key="1">
    <source>
        <dbReference type="EMBL" id="MEY1662107.1"/>
    </source>
</evidence>
<accession>A0ABV4AHT1</accession>
<reference evidence="1 2" key="1">
    <citation type="submission" date="2024-07" db="EMBL/GenBank/DDBJ databases">
        <authorList>
            <person name="Ren Q."/>
        </authorList>
    </citation>
    <scope>NUCLEOTIDE SEQUENCE [LARGE SCALE GENOMIC DNA]</scope>
    <source>
        <strain evidence="1 2">REN37</strain>
    </source>
</reference>
<protein>
    <submittedName>
        <fullName evidence="1">Uncharacterized protein</fullName>
    </submittedName>
</protein>
<evidence type="ECO:0000313" key="2">
    <source>
        <dbReference type="Proteomes" id="UP001562065"/>
    </source>
</evidence>
<proteinExistence type="predicted"/>
<dbReference type="RefSeq" id="WP_369455348.1">
    <property type="nucleotide sequence ID" value="NZ_JBGCUO010000001.1"/>
</dbReference>
<dbReference type="Proteomes" id="UP001562065">
    <property type="component" value="Unassembled WGS sequence"/>
</dbReference>
<sequence length="41" mass="4887">MTDWFARFLEKTLNMLFRRRLRWGVVAGLPGNPSRCISYAR</sequence>
<gene>
    <name evidence="1" type="ORF">AB5I84_08100</name>
</gene>